<evidence type="ECO:0000259" key="1">
    <source>
        <dbReference type="Pfam" id="PF12770"/>
    </source>
</evidence>
<name>A0AAU8KMW8_9ACTN</name>
<reference evidence="2" key="1">
    <citation type="submission" date="2023-10" db="EMBL/GenBank/DDBJ databases">
        <title>Complete genome sequence of Streptomyces sp. JL1001.</title>
        <authorList>
            <person name="Jiang L."/>
        </authorList>
    </citation>
    <scope>NUCLEOTIDE SEQUENCE</scope>
    <source>
        <strain evidence="2">JL1001</strain>
    </source>
</reference>
<gene>
    <name evidence="2" type="ORF">R1Y80_26475</name>
</gene>
<dbReference type="RefSeq" id="WP_354598053.1">
    <property type="nucleotide sequence ID" value="NZ_CP136798.1"/>
</dbReference>
<organism evidence="2">
    <name type="scientific">Streptomyces sp. JL1001</name>
    <dbReference type="NCBI Taxonomy" id="3078227"/>
    <lineage>
        <taxon>Bacteria</taxon>
        <taxon>Bacillati</taxon>
        <taxon>Actinomycetota</taxon>
        <taxon>Actinomycetes</taxon>
        <taxon>Kitasatosporales</taxon>
        <taxon>Streptomycetaceae</taxon>
        <taxon>Streptomyces</taxon>
    </lineage>
</organism>
<feature type="domain" description="CHAT" evidence="1">
    <location>
        <begin position="1320"/>
        <end position="1627"/>
    </location>
</feature>
<dbReference type="Gene3D" id="1.25.40.10">
    <property type="entry name" value="Tetratricopeptide repeat domain"/>
    <property type="match status" value="5"/>
</dbReference>
<dbReference type="PANTHER" id="PTHR19959:SF119">
    <property type="entry name" value="FUNGAL LIPASE-LIKE DOMAIN-CONTAINING PROTEIN"/>
    <property type="match status" value="1"/>
</dbReference>
<dbReference type="SUPFAM" id="SSF48452">
    <property type="entry name" value="TPR-like"/>
    <property type="match status" value="1"/>
</dbReference>
<dbReference type="InterPro" id="IPR024983">
    <property type="entry name" value="CHAT_dom"/>
</dbReference>
<evidence type="ECO:0000313" key="2">
    <source>
        <dbReference type="EMBL" id="XCN16958.1"/>
    </source>
</evidence>
<accession>A0AAU8KMW8</accession>
<protein>
    <submittedName>
        <fullName evidence="2">CHAT domain-containing protein</fullName>
    </submittedName>
</protein>
<sequence>MPAARENGGGVCGDLLTAARARLGRIRATGDPASALEPQAEDEVRHLDALLRDGGDFEAGAVLGWLHWYRHRALGADGEAASREREAAARAFVGVFAVDAGEVPGPLLPLVADAVDAQAMGEAEDAWESSDPESLAEAAALWRRITRATPAEHPERARRFSVLAGLLFARFDRAVSDRPDTEAAFAPHAETYLESAIDAAREAVEATADDDPARADRLCELGAGWDTRFGGTQAATDLDTAIDCHRRAVESAGTDHPNRAVFHFRLAAALGARYALTRSPADLEASLRHHERAVEATDPVDPVWAERLSVLATMWEARFDETHEAADLERAVHYHEQAVRAAPDDDPARAELLTLLGHALGMRFDETGEPADLDLAVRYLEDAVRAEPNQGPEYVDRLDRLADALLARFHATGQAADLDAAITARREAVRSAEHDDPDRAPLLSELGEALYTRYELTGSQADLEHAVDVHLVAVSADGFDGHDDPALEPYRSRLGNALAELRLQALLARLRRCRETGDPSPVLEDEAGEEARELASLSSFKEAESDHALGLFHWLRSCALPEDQVGTPEAEAFLWPLVRCFVRGVDELPELLLPLLAEAAAERHGPRATELAEASLEPGPADEAVALWERIVRATPAQRPERNVYLINLAEALRTRYSRTGQRADLDAAISHYEQALRATSATQPDDPALLSDLGATLRQRFERTGNLADAHAAVDRQRAAERAAVDGFPDRPLVLDQLGVALKARFTRTGRTADLDESIAWLRAAERTVPADDPARALCLNNLGDALHTRFLWSGRAADLDEAIMHLRAAEQLPRNGSPHHPHLQNLGGVLWRRWLHTARVDDLEAAIDHLTEALETLPGGHPARAACLNNLGLALRERYRFSVGVRHVITELGQGAPEVPGHDLPAADLGTEGRRSLALHIAMQNRATPTQLAGVFAAMLNGTGPATDLDTAVDHFEEVLELTPDDDPFQARFHDNLGATLTLRFGRTGAVADLDRAIHHHEQAVRATPDGDSVLRYSLFQLGEALDLRYGRTGSAADLDAAAAAMVQAAAVRSGPPTDRARAAWQASRLLRTVDVGKAAEMAEAAVHLLTEAAHRRLERADRQRAIGQLAGLATEAAALALTARRQSGARPAEQALRLLESGRAVLLGQAWDLRGDLTRLGESHPELAADLTALRDRLDGPAPLQDLHGTSVPHGLPLDAPEHDEHRHRDRLAEELAATLDRIRALTGFASFALPPDVEELLTGAAEGPVVVFSISDYRSDALLLTTEGVAHLELPALTVEAVTDRVVAFRTALTESTSAAGGARQRRQAQAVLTGTLEWLWDSAVGPVLAALGFEEAPVAGTVWPRVWWVPGGLLSQLPLHAAGHHRDPADSPHRRTVMDRVTSSYTPTVRALLHSREQARRRAAEPDASARALIVAMPTTPGLPGEGRLAYVTREAEVVRAHLVDHVLLERETQVDGEPAAITGPTRARVLAHLTGCPIAHFACHGDSHPTDPSLSRLLLQDHADAPLTVSALTSVELGRAELAYLSACRTAALDTPALADEAIHMTSAFQLAGFPRVIGTMWEINDEIAVTVADAFYTGLRSDSGRLDTRRSAHALHAAVRAVRDAYPATPSLWAAYLHAGA</sequence>
<dbReference type="InterPro" id="IPR011990">
    <property type="entry name" value="TPR-like_helical_dom_sf"/>
</dbReference>
<proteinExistence type="predicted"/>
<dbReference type="PANTHER" id="PTHR19959">
    <property type="entry name" value="KINESIN LIGHT CHAIN"/>
    <property type="match status" value="1"/>
</dbReference>
<dbReference type="Pfam" id="PF12770">
    <property type="entry name" value="CHAT"/>
    <property type="match status" value="1"/>
</dbReference>
<dbReference type="EMBL" id="CP136798">
    <property type="protein sequence ID" value="XCN16958.1"/>
    <property type="molecule type" value="Genomic_DNA"/>
</dbReference>